<evidence type="ECO:0000256" key="4">
    <source>
        <dbReference type="SAM" id="MobiDB-lite"/>
    </source>
</evidence>
<feature type="compositionally biased region" description="Low complexity" evidence="4">
    <location>
        <begin position="536"/>
        <end position="548"/>
    </location>
</feature>
<organism evidence="7 8">
    <name type="scientific">Promicromonospora sukumoe</name>
    <dbReference type="NCBI Taxonomy" id="88382"/>
    <lineage>
        <taxon>Bacteria</taxon>
        <taxon>Bacillati</taxon>
        <taxon>Actinomycetota</taxon>
        <taxon>Actinomycetes</taxon>
        <taxon>Micrococcales</taxon>
        <taxon>Promicromonosporaceae</taxon>
        <taxon>Promicromonospora</taxon>
    </lineage>
</organism>
<dbReference type="InterPro" id="IPR002543">
    <property type="entry name" value="FtsK_dom"/>
</dbReference>
<protein>
    <recommendedName>
        <fullName evidence="6">FtsK domain-containing protein</fullName>
    </recommendedName>
</protein>
<feature type="region of interest" description="Disordered" evidence="4">
    <location>
        <begin position="479"/>
        <end position="548"/>
    </location>
</feature>
<keyword evidence="2 3" id="KW-0067">ATP-binding</keyword>
<accession>A0A7W3JEA3</accession>
<dbReference type="PROSITE" id="PS50901">
    <property type="entry name" value="FTSK"/>
    <property type="match status" value="1"/>
</dbReference>
<feature type="compositionally biased region" description="Low complexity" evidence="4">
    <location>
        <begin position="491"/>
        <end position="500"/>
    </location>
</feature>
<evidence type="ECO:0000256" key="3">
    <source>
        <dbReference type="PROSITE-ProRule" id="PRU00289"/>
    </source>
</evidence>
<name>A0A7W3JEA3_9MICO</name>
<dbReference type="RefSeq" id="WP_182620345.1">
    <property type="nucleotide sequence ID" value="NZ_BAAATF010000009.1"/>
</dbReference>
<evidence type="ECO:0000313" key="8">
    <source>
        <dbReference type="Proteomes" id="UP000540568"/>
    </source>
</evidence>
<reference evidence="7 8" key="1">
    <citation type="submission" date="2020-07" db="EMBL/GenBank/DDBJ databases">
        <title>Sequencing the genomes of 1000 actinobacteria strains.</title>
        <authorList>
            <person name="Klenk H.-P."/>
        </authorList>
    </citation>
    <scope>NUCLEOTIDE SEQUENCE [LARGE SCALE GENOMIC DNA]</scope>
    <source>
        <strain evidence="7 8">DSM 44121</strain>
    </source>
</reference>
<dbReference type="InterPro" id="IPR050206">
    <property type="entry name" value="FtsK/SpoIIIE/SftA"/>
</dbReference>
<keyword evidence="5" id="KW-0472">Membrane</keyword>
<keyword evidence="8" id="KW-1185">Reference proteome</keyword>
<keyword evidence="1 3" id="KW-0547">Nucleotide-binding</keyword>
<feature type="transmembrane region" description="Helical" evidence="5">
    <location>
        <begin position="98"/>
        <end position="119"/>
    </location>
</feature>
<evidence type="ECO:0000256" key="5">
    <source>
        <dbReference type="SAM" id="Phobius"/>
    </source>
</evidence>
<dbReference type="GO" id="GO:0005524">
    <property type="term" value="F:ATP binding"/>
    <property type="evidence" value="ECO:0007669"/>
    <property type="project" value="UniProtKB-UniRule"/>
</dbReference>
<dbReference type="Proteomes" id="UP000540568">
    <property type="component" value="Unassembled WGS sequence"/>
</dbReference>
<dbReference type="Gene3D" id="3.40.50.300">
    <property type="entry name" value="P-loop containing nucleotide triphosphate hydrolases"/>
    <property type="match status" value="1"/>
</dbReference>
<proteinExistence type="predicted"/>
<feature type="binding site" evidence="3">
    <location>
        <begin position="260"/>
        <end position="267"/>
    </location>
    <ligand>
        <name>ATP</name>
        <dbReference type="ChEBI" id="CHEBI:30616"/>
    </ligand>
</feature>
<dbReference type="InterPro" id="IPR027417">
    <property type="entry name" value="P-loop_NTPase"/>
</dbReference>
<comment type="caution">
    <text evidence="7">The sequence shown here is derived from an EMBL/GenBank/DDBJ whole genome shotgun (WGS) entry which is preliminary data.</text>
</comment>
<evidence type="ECO:0000256" key="1">
    <source>
        <dbReference type="ARBA" id="ARBA00022741"/>
    </source>
</evidence>
<dbReference type="Pfam" id="PF01580">
    <property type="entry name" value="FtsK_SpoIIIE"/>
    <property type="match status" value="1"/>
</dbReference>
<dbReference type="PANTHER" id="PTHR22683:SF41">
    <property type="entry name" value="DNA TRANSLOCASE FTSK"/>
    <property type="match status" value="1"/>
</dbReference>
<evidence type="ECO:0000313" key="7">
    <source>
        <dbReference type="EMBL" id="MBA8811174.1"/>
    </source>
</evidence>
<sequence length="548" mass="59639">MSTPTTPNTGLRARLDARVTSARTAVRASTVGRSDWMGKTWRVAAWIAYRDWMFTRALTVWAARHWMPTVFGVVVSVGWWGILTLAETPGDRITGPLLALLVFLSPGIVLGLFAMIAPARYRRRVHAHRMAAYWPEVARSCSLYRAEPDGTVTVSKLRHVSHQPGAVVLRVETFPGQTPDTLHRAAPAIASAYRAHGFEVTPVKPGVLDLALFTTYRIAPVMARMPVLEGANPDALPVGLSRTGHVAEMVVRGRHTLVAGATGAGKGSVLWSVIGGLAPAIHDGTVCAWGLDLKGGVELEMGRALFGRVAYTTEDSIEVLRALMRVIDRRKESMRGVSRLHVPTSAEPLHVLMIDELADLMAYSEFETRREADRLMSKILTQGRALGVVVVSCVQNPRQEAVGQRNLYPQKIALRLDSDVESDMVLGPAALQAPAHEISRSDPGTGYLVREDGAPVMVRFAYWPDELIREVAQRYAAPASHAAPEPRDGADAANAWAAAARRTTPNDNAGKPTNEDAPAPRTRTRKPRAPRKPRTTRPAVPAATPEEV</sequence>
<evidence type="ECO:0000256" key="2">
    <source>
        <dbReference type="ARBA" id="ARBA00022840"/>
    </source>
</evidence>
<dbReference type="AlphaFoldDB" id="A0A7W3JEA3"/>
<feature type="domain" description="FtsK" evidence="6">
    <location>
        <begin position="235"/>
        <end position="423"/>
    </location>
</feature>
<gene>
    <name evidence="7" type="ORF">FHX71_005181</name>
</gene>
<dbReference type="PANTHER" id="PTHR22683">
    <property type="entry name" value="SPORULATION PROTEIN RELATED"/>
    <property type="match status" value="1"/>
</dbReference>
<dbReference type="SUPFAM" id="SSF52540">
    <property type="entry name" value="P-loop containing nucleoside triphosphate hydrolases"/>
    <property type="match status" value="1"/>
</dbReference>
<feature type="transmembrane region" description="Helical" evidence="5">
    <location>
        <begin position="66"/>
        <end position="86"/>
    </location>
</feature>
<evidence type="ECO:0000259" key="6">
    <source>
        <dbReference type="PROSITE" id="PS50901"/>
    </source>
</evidence>
<keyword evidence="5" id="KW-1133">Transmembrane helix</keyword>
<dbReference type="GO" id="GO:0003677">
    <property type="term" value="F:DNA binding"/>
    <property type="evidence" value="ECO:0007669"/>
    <property type="project" value="InterPro"/>
</dbReference>
<feature type="compositionally biased region" description="Basic residues" evidence="4">
    <location>
        <begin position="522"/>
        <end position="535"/>
    </location>
</feature>
<keyword evidence="5" id="KW-0812">Transmembrane</keyword>
<dbReference type="EMBL" id="JACGWV010000003">
    <property type="protein sequence ID" value="MBA8811174.1"/>
    <property type="molecule type" value="Genomic_DNA"/>
</dbReference>